<feature type="compositionally biased region" description="Low complexity" evidence="1">
    <location>
        <begin position="511"/>
        <end position="526"/>
    </location>
</feature>
<feature type="region of interest" description="Disordered" evidence="1">
    <location>
        <begin position="1124"/>
        <end position="1162"/>
    </location>
</feature>
<feature type="compositionally biased region" description="Low complexity" evidence="1">
    <location>
        <begin position="894"/>
        <end position="915"/>
    </location>
</feature>
<feature type="compositionally biased region" description="Low complexity" evidence="1">
    <location>
        <begin position="825"/>
        <end position="849"/>
    </location>
</feature>
<feature type="region of interest" description="Disordered" evidence="1">
    <location>
        <begin position="1246"/>
        <end position="1270"/>
    </location>
</feature>
<gene>
    <name evidence="2" type="ORF">SRS1_14375</name>
</gene>
<sequence>MQVAAPSPSPSRHVHSTAKSGFGSVEVPALPSTLSQRRLRRSLRLSGASLASPSQVLNKENVGVIPSSQPSTSAKILDVGSTDSDKLSSPRLSSPLTSSSPLNSSPLRSRSSPLKNRSPLRRALHSHGDEMVSSSDESDDSTLVFFGKPSSAEKKKRIHYEQRVLEKRLKHKDSLDLARRRPISFNPDDTMLIDDQNANGWSWSRPTPTPPRSHKLLLSSPMRSPASTASPTKSRGSTRSSSPAPLTLSSKQEQEEEASATPSLDLAQVTSPASPSKSITQHVEPSSPPKSPSKTDQEDAQDEQNHIEHTSPKVNAAITEKLQPQSNPFIAAQASPAKDSPSKRSPSKQYAESPRRNQSPVRSVETLIGATMANNRDLLSPMRSPRRSPRLSLKALQLSTSPTKIGTAGPIFGLSTPFQQPLGMHQQTPQQHSTPFQQPAAAPLVPPSTGLSRFACLQNLSALNNRVPETPANRALSMRLAHHSVLPSPFISTGLFDLPAAVPATASKLQSPSRSPSRSMRAPSPAKHASATEQPVEAHSMVSRTSSSKAAPTPGTPSVRFAVPEMLETPTRSVQSSTAVLSAARSASPSKIRLVPDVLGLEQEPAVPQPLVSPQRQNVDQAATMPATPSSNIAEAKPETPGPVFRQTARRVPIHQHEADFGVKVSPEKPSYSPRRAYANSSARTNDFGVKQERIPARRVPVQPTGASRQVSSSSRPGDAPTQGAVRVASVASKAARMVSNGSSRIGGQSSSLPPAALARVASSTQTASSAPSAATAQIAVRSVSSLQGSSVASKASRLQRPASVAFDVKPNSPSKQARSLSGLPRPRSAQPASASGPASGPGSRLPRPATVGTSANVTRPTSRPVPMAIARLAPGQQGAHRAPADSAPARTQTVATPASTSLSSSEVSPSSEASIQSHDDGPQAIEAVQGSPEAITATADVDTPTTTHQAVVQAKQPVASSDLRRQASASALNSASREPNAKAQPESAAQAHQVKTARVMGATSAPDGDSARSSSPVVSAPAARPPSSARAAAPVVLDPEQQRLRCLAMQEKARNRTPKGSSSASVTASSDVEELASGDSGATKGSPPANSVEPAPALASGSNGAPSAVGALAAKHAEAVDSAASSGTTSANGTTASAPTSTGRPLRSTRLASRPLAPSAARIAPSRGRALSLNDIIAARKIDVPLSLADQLKLADTVNKKHNEKTLARYKVTKVQRPYERPPSPERHDHEPEACTIIDDLSSHRQGKGDVAPYSTPVKSSASSGYASSDRGKSVRWYRPLFVGQGAQYGTRACESKPALKPIHYELDRMGNKVPTGCSPKLSKGQSIVIYRNYFKGEPEPADD</sequence>
<dbReference type="Proteomes" id="UP000239563">
    <property type="component" value="Chromosome VIII"/>
</dbReference>
<feature type="compositionally biased region" description="Low complexity" evidence="1">
    <location>
        <begin position="1062"/>
        <end position="1071"/>
    </location>
</feature>
<feature type="compositionally biased region" description="Polar residues" evidence="1">
    <location>
        <begin position="268"/>
        <end position="284"/>
    </location>
</feature>
<feature type="compositionally biased region" description="Low complexity" evidence="1">
    <location>
        <begin position="89"/>
        <end position="117"/>
    </location>
</feature>
<feature type="compositionally biased region" description="Low complexity" evidence="1">
    <location>
        <begin position="1124"/>
        <end position="1144"/>
    </location>
</feature>
<protein>
    <submittedName>
        <fullName evidence="2">Uncharacterized protein</fullName>
    </submittedName>
</protein>
<evidence type="ECO:0000313" key="2">
    <source>
        <dbReference type="EMBL" id="SJX63623.1"/>
    </source>
</evidence>
<feature type="compositionally biased region" description="Polar residues" evidence="1">
    <location>
        <begin position="968"/>
        <end position="978"/>
    </location>
</feature>
<feature type="region of interest" description="Disordered" evidence="1">
    <location>
        <begin position="507"/>
        <end position="559"/>
    </location>
</feature>
<feature type="region of interest" description="Disordered" evidence="1">
    <location>
        <begin position="942"/>
        <end position="1038"/>
    </location>
</feature>
<organism evidence="2 3">
    <name type="scientific">Sporisorium reilianum f. sp. reilianum</name>
    <dbReference type="NCBI Taxonomy" id="72559"/>
    <lineage>
        <taxon>Eukaryota</taxon>
        <taxon>Fungi</taxon>
        <taxon>Dikarya</taxon>
        <taxon>Basidiomycota</taxon>
        <taxon>Ustilaginomycotina</taxon>
        <taxon>Ustilaginomycetes</taxon>
        <taxon>Ustilaginales</taxon>
        <taxon>Ustilaginaceae</taxon>
        <taxon>Sporisorium</taxon>
    </lineage>
</organism>
<evidence type="ECO:0000313" key="3">
    <source>
        <dbReference type="Proteomes" id="UP000239563"/>
    </source>
</evidence>
<feature type="region of interest" description="Disordered" evidence="1">
    <location>
        <begin position="655"/>
        <end position="725"/>
    </location>
</feature>
<accession>A0A2N8UGR8</accession>
<feature type="region of interest" description="Disordered" evidence="1">
    <location>
        <begin position="422"/>
        <end position="445"/>
    </location>
</feature>
<feature type="compositionally biased region" description="Polar residues" evidence="1">
    <location>
        <begin position="343"/>
        <end position="361"/>
    </location>
</feature>
<feature type="region of interest" description="Disordered" evidence="1">
    <location>
        <begin position="1052"/>
        <end position="1108"/>
    </location>
</feature>
<feature type="compositionally biased region" description="Low complexity" evidence="1">
    <location>
        <begin position="44"/>
        <end position="54"/>
    </location>
</feature>
<feature type="region of interest" description="Disordered" evidence="1">
    <location>
        <begin position="788"/>
        <end position="922"/>
    </location>
</feature>
<reference evidence="2 3" key="1">
    <citation type="submission" date="2017-02" db="EMBL/GenBank/DDBJ databases">
        <authorList>
            <person name="Peterson S.W."/>
        </authorList>
    </citation>
    <scope>NUCLEOTIDE SEQUENCE [LARGE SCALE GENOMIC DNA]</scope>
    <source>
        <strain evidence="2 3">SRS1_H2-8</strain>
    </source>
</reference>
<feature type="region of interest" description="Disordered" evidence="1">
    <location>
        <begin position="184"/>
        <end position="363"/>
    </location>
</feature>
<feature type="compositionally biased region" description="Low complexity" evidence="1">
    <location>
        <begin position="788"/>
        <end position="797"/>
    </location>
</feature>
<name>A0A2N8UGR8_9BASI</name>
<feature type="compositionally biased region" description="Low complexity" evidence="1">
    <location>
        <begin position="1261"/>
        <end position="1270"/>
    </location>
</feature>
<feature type="compositionally biased region" description="Polar residues" evidence="1">
    <location>
        <begin position="852"/>
        <end position="862"/>
    </location>
</feature>
<feature type="compositionally biased region" description="Polar residues" evidence="1">
    <location>
        <begin position="425"/>
        <end position="437"/>
    </location>
</feature>
<feature type="region of interest" description="Disordered" evidence="1">
    <location>
        <begin position="1"/>
        <end position="145"/>
    </location>
</feature>
<dbReference type="EMBL" id="LT795061">
    <property type="protein sequence ID" value="SJX63623.1"/>
    <property type="molecule type" value="Genomic_DNA"/>
</dbReference>
<feature type="compositionally biased region" description="Polar residues" evidence="1">
    <location>
        <begin position="221"/>
        <end position="251"/>
    </location>
</feature>
<evidence type="ECO:0000256" key="1">
    <source>
        <dbReference type="SAM" id="MobiDB-lite"/>
    </source>
</evidence>
<feature type="compositionally biased region" description="Polar residues" evidence="1">
    <location>
        <begin position="705"/>
        <end position="716"/>
    </location>
</feature>
<feature type="compositionally biased region" description="Low complexity" evidence="1">
    <location>
        <begin position="1012"/>
        <end position="1037"/>
    </location>
</feature>
<proteinExistence type="predicted"/>
<feature type="compositionally biased region" description="Basic and acidic residues" evidence="1">
    <location>
        <begin position="293"/>
        <end position="311"/>
    </location>
</feature>